<accession>A0A1L7XEN1</accession>
<dbReference type="AlphaFoldDB" id="A0A1L7XEN1"/>
<protein>
    <recommendedName>
        <fullName evidence="3">Coenzyme Q-binding protein COQ10 START domain-containing protein</fullName>
    </recommendedName>
</protein>
<evidence type="ECO:0000313" key="1">
    <source>
        <dbReference type="EMBL" id="CZR63484.1"/>
    </source>
</evidence>
<dbReference type="Proteomes" id="UP000184330">
    <property type="component" value="Unassembled WGS sequence"/>
</dbReference>
<dbReference type="OrthoDB" id="509124at2759"/>
<reference evidence="1 2" key="1">
    <citation type="submission" date="2016-03" db="EMBL/GenBank/DDBJ databases">
        <authorList>
            <person name="Ploux O."/>
        </authorList>
    </citation>
    <scope>NUCLEOTIDE SEQUENCE [LARGE SCALE GENOMIC DNA]</scope>
    <source>
        <strain evidence="1 2">UAMH 11012</strain>
    </source>
</reference>
<dbReference type="EMBL" id="FJOG01000023">
    <property type="protein sequence ID" value="CZR63484.1"/>
    <property type="molecule type" value="Genomic_DNA"/>
</dbReference>
<organism evidence="1 2">
    <name type="scientific">Phialocephala subalpina</name>
    <dbReference type="NCBI Taxonomy" id="576137"/>
    <lineage>
        <taxon>Eukaryota</taxon>
        <taxon>Fungi</taxon>
        <taxon>Dikarya</taxon>
        <taxon>Ascomycota</taxon>
        <taxon>Pezizomycotina</taxon>
        <taxon>Leotiomycetes</taxon>
        <taxon>Helotiales</taxon>
        <taxon>Mollisiaceae</taxon>
        <taxon>Phialocephala</taxon>
        <taxon>Phialocephala fortinii species complex</taxon>
    </lineage>
</organism>
<proteinExistence type="predicted"/>
<name>A0A1L7XEN1_9HELO</name>
<dbReference type="SUPFAM" id="SSF55961">
    <property type="entry name" value="Bet v1-like"/>
    <property type="match status" value="1"/>
</dbReference>
<evidence type="ECO:0000313" key="2">
    <source>
        <dbReference type="Proteomes" id="UP000184330"/>
    </source>
</evidence>
<gene>
    <name evidence="1" type="ORF">PAC_13381</name>
</gene>
<sequence length="231" mass="25578">MNPLSPPYPPTTEPHTSVVTPITSSLVVPPIPVPTHGAGGHFTVISKTIISAAPAEVLSLIRDTNTWSSWNTFCPSCVITKTFKDQECTDVNVPTGKEGWLDLGTEATIDVFMDGDGLVEGRKRSRTQGLCITRLERIEEEGKRGYRIAWKGTGWSHWQLRSERVMEMVEVDGEGGGIKTDYVCWETFGGILGPMIKMIVGSQLVDRFGDYSRDLRQYFEGRKKGVQNGRA</sequence>
<keyword evidence="2" id="KW-1185">Reference proteome</keyword>
<evidence type="ECO:0008006" key="3">
    <source>
        <dbReference type="Google" id="ProtNLM"/>
    </source>
</evidence>